<dbReference type="Proteomes" id="UP000001519">
    <property type="component" value="Chromosome 1"/>
</dbReference>
<dbReference type="InParanoid" id="A0A2I2YUG4"/>
<dbReference type="Bgee" id="ENSGGOG00000042903">
    <property type="expression patterns" value="Expressed in adult mammalian kidney and 6 other cell types or tissues"/>
</dbReference>
<organism evidence="1 2">
    <name type="scientific">Gorilla gorilla gorilla</name>
    <name type="common">Western lowland gorilla</name>
    <dbReference type="NCBI Taxonomy" id="9595"/>
    <lineage>
        <taxon>Eukaryota</taxon>
        <taxon>Metazoa</taxon>
        <taxon>Chordata</taxon>
        <taxon>Craniata</taxon>
        <taxon>Vertebrata</taxon>
        <taxon>Euteleostomi</taxon>
        <taxon>Mammalia</taxon>
        <taxon>Eutheria</taxon>
        <taxon>Euarchontoglires</taxon>
        <taxon>Primates</taxon>
        <taxon>Haplorrhini</taxon>
        <taxon>Catarrhini</taxon>
        <taxon>Hominidae</taxon>
        <taxon>Gorilla</taxon>
    </lineage>
</organism>
<reference evidence="2" key="1">
    <citation type="submission" date="2011-05" db="EMBL/GenBank/DDBJ databases">
        <title>Insights into the evolution of the great apes provided by the gorilla genome.</title>
        <authorList>
            <person name="Scally A."/>
        </authorList>
    </citation>
    <scope>NUCLEOTIDE SEQUENCE [LARGE SCALE GENOMIC DNA]</scope>
</reference>
<dbReference type="AlphaFoldDB" id="A0A2I2YUG4"/>
<accession>A0A2I2YUG4</accession>
<name>A0A2I2YUG4_GORGO</name>
<evidence type="ECO:0000313" key="1">
    <source>
        <dbReference type="Ensembl" id="ENSGGOP00000038382.1"/>
    </source>
</evidence>
<protein>
    <submittedName>
        <fullName evidence="1">Uncharacterized protein</fullName>
    </submittedName>
</protein>
<dbReference type="OMA" id="SAYSLGH"/>
<dbReference type="EMBL" id="CABD030000464">
    <property type="status" value="NOT_ANNOTATED_CDS"/>
    <property type="molecule type" value="Genomic_DNA"/>
</dbReference>
<dbReference type="Ensembl" id="ENSGGOT00000049127.1">
    <property type="protein sequence ID" value="ENSGGOP00000038382.1"/>
    <property type="gene ID" value="ENSGGOG00000042903.1"/>
</dbReference>
<reference evidence="1 2" key="2">
    <citation type="journal article" date="2012" name="Nature">
        <title>Insights into hominid evolution from the gorilla genome sequence.</title>
        <authorList>
            <person name="Scally A."/>
            <person name="Dutheil J.Y."/>
            <person name="Hillier L.W."/>
            <person name="Jordan G.E."/>
            <person name="Goodhead I."/>
            <person name="Herrero J."/>
            <person name="Hobolth A."/>
            <person name="Lappalainen T."/>
            <person name="Mailund T."/>
            <person name="Marques-Bonet T."/>
            <person name="McCarthy S."/>
            <person name="Montgomery S.H."/>
            <person name="Schwalie P.C."/>
            <person name="Tang Y.A."/>
            <person name="Ward M.C."/>
            <person name="Xue Y."/>
            <person name="Yngvadottir B."/>
            <person name="Alkan C."/>
            <person name="Andersen L.N."/>
            <person name="Ayub Q."/>
            <person name="Ball E.V."/>
            <person name="Beal K."/>
            <person name="Bradley B.J."/>
            <person name="Chen Y."/>
            <person name="Clee C.M."/>
            <person name="Fitzgerald S."/>
            <person name="Graves T.A."/>
            <person name="Gu Y."/>
            <person name="Heath P."/>
            <person name="Heger A."/>
            <person name="Karakoc E."/>
            <person name="Kolb-Kokocinski A."/>
            <person name="Laird G.K."/>
            <person name="Lunter G."/>
            <person name="Meader S."/>
            <person name="Mort M."/>
            <person name="Mullikin J.C."/>
            <person name="Munch K."/>
            <person name="O'Connor T.D."/>
            <person name="Phillips A.D."/>
            <person name="Prado-Martinez J."/>
            <person name="Rogers A.S."/>
            <person name="Sajjadian S."/>
            <person name="Schmidt D."/>
            <person name="Shaw K."/>
            <person name="Simpson J.T."/>
            <person name="Stenson P.D."/>
            <person name="Turner D.J."/>
            <person name="Vigilant L."/>
            <person name="Vilella A.J."/>
            <person name="Whitener W."/>
            <person name="Zhu B."/>
            <person name="Cooper D.N."/>
            <person name="de Jong P."/>
            <person name="Dermitzakis E.T."/>
            <person name="Eichler E.E."/>
            <person name="Flicek P."/>
            <person name="Goldman N."/>
            <person name="Mundy N.I."/>
            <person name="Ning Z."/>
            <person name="Odom D.T."/>
            <person name="Ponting C.P."/>
            <person name="Quail M.A."/>
            <person name="Ryder O.A."/>
            <person name="Searle S.M."/>
            <person name="Warren W.C."/>
            <person name="Wilson R.K."/>
            <person name="Schierup M.H."/>
            <person name="Rogers J."/>
            <person name="Tyler-Smith C."/>
            <person name="Durbin R."/>
        </authorList>
    </citation>
    <scope>NUCLEOTIDE SEQUENCE [LARGE SCALE GENOMIC DNA]</scope>
</reference>
<reference evidence="1" key="4">
    <citation type="submission" date="2025-09" db="UniProtKB">
        <authorList>
            <consortium name="Ensembl"/>
        </authorList>
    </citation>
    <scope>IDENTIFICATION</scope>
</reference>
<keyword evidence="2" id="KW-1185">Reference proteome</keyword>
<evidence type="ECO:0000313" key="2">
    <source>
        <dbReference type="Proteomes" id="UP000001519"/>
    </source>
</evidence>
<proteinExistence type="predicted"/>
<dbReference type="GeneTree" id="ENSGT01140000284184"/>
<sequence length="63" mass="7047">VLGSAYSLGHCCRSRGTRHGRPIPLQGEELNGVIILLFFLHKCLFKYSKLDFLSQILIILSSS</sequence>
<reference evidence="1" key="3">
    <citation type="submission" date="2025-08" db="UniProtKB">
        <authorList>
            <consortium name="Ensembl"/>
        </authorList>
    </citation>
    <scope>IDENTIFICATION</scope>
</reference>